<dbReference type="KEGG" id="ehx:EMIHUDRAFT_257570"/>
<dbReference type="AlphaFoldDB" id="A0A0D3II97"/>
<accession>A0A0D3II97</accession>
<evidence type="ECO:0000313" key="2">
    <source>
        <dbReference type="Proteomes" id="UP000013827"/>
    </source>
</evidence>
<dbReference type="PaxDb" id="2903-EOD10982"/>
<reference evidence="1" key="2">
    <citation type="submission" date="2024-10" db="UniProtKB">
        <authorList>
            <consortium name="EnsemblProtists"/>
        </authorList>
    </citation>
    <scope>IDENTIFICATION</scope>
</reference>
<sequence>MSVENSGDVALEGASFSECAGAYYGGGMRVFNSGVVSLDGASFSECTAVWGGGMSVENSGDVSLESARFVRCTSHVQAALYLNGIKRLALANSQFVDSIASGTPAALFFSSRIATSGSILRNTTFFGNSAPGNIAILAASPLMWDCPLGSWMPNVGQIIGDLSGCNRLCAEGTTGRAFLRGRDSTDLASSIPM</sequence>
<evidence type="ECO:0008006" key="3">
    <source>
        <dbReference type="Google" id="ProtNLM"/>
    </source>
</evidence>
<dbReference type="Proteomes" id="UP000013827">
    <property type="component" value="Unassembled WGS sequence"/>
</dbReference>
<dbReference type="HOGENOM" id="CLU_1411178_0_0_1"/>
<proteinExistence type="predicted"/>
<evidence type="ECO:0000313" key="1">
    <source>
        <dbReference type="EnsemblProtists" id="EOD10982"/>
    </source>
</evidence>
<dbReference type="SUPFAM" id="SSF51126">
    <property type="entry name" value="Pectin lyase-like"/>
    <property type="match status" value="1"/>
</dbReference>
<dbReference type="RefSeq" id="XP_005763411.1">
    <property type="nucleotide sequence ID" value="XM_005763354.1"/>
</dbReference>
<keyword evidence="2" id="KW-1185">Reference proteome</keyword>
<dbReference type="EnsemblProtists" id="EOD10982">
    <property type="protein sequence ID" value="EOD10982"/>
    <property type="gene ID" value="EMIHUDRAFT_257570"/>
</dbReference>
<dbReference type="GeneID" id="17257133"/>
<protein>
    <recommendedName>
        <fullName evidence="3">Right handed beta helix domain-containing protein</fullName>
    </recommendedName>
</protein>
<organism evidence="1 2">
    <name type="scientific">Emiliania huxleyi (strain CCMP1516)</name>
    <dbReference type="NCBI Taxonomy" id="280463"/>
    <lineage>
        <taxon>Eukaryota</taxon>
        <taxon>Haptista</taxon>
        <taxon>Haptophyta</taxon>
        <taxon>Prymnesiophyceae</taxon>
        <taxon>Isochrysidales</taxon>
        <taxon>Noelaerhabdaceae</taxon>
        <taxon>Emiliania</taxon>
    </lineage>
</organism>
<reference evidence="2" key="1">
    <citation type="journal article" date="2013" name="Nature">
        <title>Pan genome of the phytoplankton Emiliania underpins its global distribution.</title>
        <authorList>
            <person name="Read B.A."/>
            <person name="Kegel J."/>
            <person name="Klute M.J."/>
            <person name="Kuo A."/>
            <person name="Lefebvre S.C."/>
            <person name="Maumus F."/>
            <person name="Mayer C."/>
            <person name="Miller J."/>
            <person name="Monier A."/>
            <person name="Salamov A."/>
            <person name="Young J."/>
            <person name="Aguilar M."/>
            <person name="Claverie J.M."/>
            <person name="Frickenhaus S."/>
            <person name="Gonzalez K."/>
            <person name="Herman E.K."/>
            <person name="Lin Y.C."/>
            <person name="Napier J."/>
            <person name="Ogata H."/>
            <person name="Sarno A.F."/>
            <person name="Shmutz J."/>
            <person name="Schroeder D."/>
            <person name="de Vargas C."/>
            <person name="Verret F."/>
            <person name="von Dassow P."/>
            <person name="Valentin K."/>
            <person name="Van de Peer Y."/>
            <person name="Wheeler G."/>
            <person name="Dacks J.B."/>
            <person name="Delwiche C.F."/>
            <person name="Dyhrman S.T."/>
            <person name="Glockner G."/>
            <person name="John U."/>
            <person name="Richards T."/>
            <person name="Worden A.Z."/>
            <person name="Zhang X."/>
            <person name="Grigoriev I.V."/>
            <person name="Allen A.E."/>
            <person name="Bidle K."/>
            <person name="Borodovsky M."/>
            <person name="Bowler C."/>
            <person name="Brownlee C."/>
            <person name="Cock J.M."/>
            <person name="Elias M."/>
            <person name="Gladyshev V.N."/>
            <person name="Groth M."/>
            <person name="Guda C."/>
            <person name="Hadaegh A."/>
            <person name="Iglesias-Rodriguez M.D."/>
            <person name="Jenkins J."/>
            <person name="Jones B.M."/>
            <person name="Lawson T."/>
            <person name="Leese F."/>
            <person name="Lindquist E."/>
            <person name="Lobanov A."/>
            <person name="Lomsadze A."/>
            <person name="Malik S.B."/>
            <person name="Marsh M.E."/>
            <person name="Mackinder L."/>
            <person name="Mock T."/>
            <person name="Mueller-Roeber B."/>
            <person name="Pagarete A."/>
            <person name="Parker M."/>
            <person name="Probert I."/>
            <person name="Quesneville H."/>
            <person name="Raines C."/>
            <person name="Rensing S.A."/>
            <person name="Riano-Pachon D.M."/>
            <person name="Richier S."/>
            <person name="Rokitta S."/>
            <person name="Shiraiwa Y."/>
            <person name="Soanes D.M."/>
            <person name="van der Giezen M."/>
            <person name="Wahlund T.M."/>
            <person name="Williams B."/>
            <person name="Wilson W."/>
            <person name="Wolfe G."/>
            <person name="Wurch L.L."/>
        </authorList>
    </citation>
    <scope>NUCLEOTIDE SEQUENCE</scope>
</reference>
<dbReference type="InterPro" id="IPR011050">
    <property type="entry name" value="Pectin_lyase_fold/virulence"/>
</dbReference>
<name>A0A0D3II97_EMIH1</name>